<keyword evidence="3" id="KW-1003">Cell membrane</keyword>
<feature type="non-terminal residue" evidence="9">
    <location>
        <position position="217"/>
    </location>
</feature>
<name>A0A381RS23_9ZZZZ</name>
<keyword evidence="6 7" id="KW-0472">Membrane</keyword>
<organism evidence="9">
    <name type="scientific">marine metagenome</name>
    <dbReference type="NCBI Taxonomy" id="408172"/>
    <lineage>
        <taxon>unclassified sequences</taxon>
        <taxon>metagenomes</taxon>
        <taxon>ecological metagenomes</taxon>
    </lineage>
</organism>
<feature type="transmembrane region" description="Helical" evidence="7">
    <location>
        <begin position="20"/>
        <end position="43"/>
    </location>
</feature>
<reference evidence="9" key="1">
    <citation type="submission" date="2018-05" db="EMBL/GenBank/DDBJ databases">
        <authorList>
            <person name="Lanie J.A."/>
            <person name="Ng W.-L."/>
            <person name="Kazmierczak K.M."/>
            <person name="Andrzejewski T.M."/>
            <person name="Davidsen T.M."/>
            <person name="Wayne K.J."/>
            <person name="Tettelin H."/>
            <person name="Glass J.I."/>
            <person name="Rusch D."/>
            <person name="Podicherti R."/>
            <person name="Tsui H.-C.T."/>
            <person name="Winkler M.E."/>
        </authorList>
    </citation>
    <scope>NUCLEOTIDE SEQUENCE</scope>
</reference>
<evidence type="ECO:0000256" key="4">
    <source>
        <dbReference type="ARBA" id="ARBA00022692"/>
    </source>
</evidence>
<feature type="transmembrane region" description="Helical" evidence="7">
    <location>
        <begin position="112"/>
        <end position="134"/>
    </location>
</feature>
<evidence type="ECO:0000256" key="1">
    <source>
        <dbReference type="ARBA" id="ARBA00004651"/>
    </source>
</evidence>
<dbReference type="PROSITE" id="PS50928">
    <property type="entry name" value="ABC_TM1"/>
    <property type="match status" value="1"/>
</dbReference>
<feature type="transmembrane region" description="Helical" evidence="7">
    <location>
        <begin position="87"/>
        <end position="105"/>
    </location>
</feature>
<dbReference type="InterPro" id="IPR035906">
    <property type="entry name" value="MetI-like_sf"/>
</dbReference>
<dbReference type="InterPro" id="IPR000515">
    <property type="entry name" value="MetI-like"/>
</dbReference>
<dbReference type="Gene3D" id="1.10.3720.10">
    <property type="entry name" value="MetI-like"/>
    <property type="match status" value="1"/>
</dbReference>
<evidence type="ECO:0000256" key="5">
    <source>
        <dbReference type="ARBA" id="ARBA00022989"/>
    </source>
</evidence>
<keyword evidence="4 7" id="KW-0812">Transmembrane</keyword>
<keyword evidence="5 7" id="KW-1133">Transmembrane helix</keyword>
<evidence type="ECO:0000256" key="3">
    <source>
        <dbReference type="ARBA" id="ARBA00022475"/>
    </source>
</evidence>
<proteinExistence type="predicted"/>
<feature type="domain" description="ABC transmembrane type-1" evidence="8">
    <location>
        <begin position="146"/>
        <end position="217"/>
    </location>
</feature>
<protein>
    <recommendedName>
        <fullName evidence="8">ABC transmembrane type-1 domain-containing protein</fullName>
    </recommendedName>
</protein>
<accession>A0A381RS23</accession>
<comment type="subcellular location">
    <subcellularLocation>
        <location evidence="1">Cell membrane</location>
        <topology evidence="1">Multi-pass membrane protein</topology>
    </subcellularLocation>
</comment>
<gene>
    <name evidence="9" type="ORF">METZ01_LOCUS46723</name>
</gene>
<dbReference type="EMBL" id="UINC01002184">
    <property type="protein sequence ID" value="SUZ93869.1"/>
    <property type="molecule type" value="Genomic_DNA"/>
</dbReference>
<dbReference type="GO" id="GO:0055085">
    <property type="term" value="P:transmembrane transport"/>
    <property type="evidence" value="ECO:0007669"/>
    <property type="project" value="InterPro"/>
</dbReference>
<dbReference type="GO" id="GO:0005886">
    <property type="term" value="C:plasma membrane"/>
    <property type="evidence" value="ECO:0007669"/>
    <property type="project" value="UniProtKB-SubCell"/>
</dbReference>
<dbReference type="PANTHER" id="PTHR30193">
    <property type="entry name" value="ABC TRANSPORTER PERMEASE PROTEIN"/>
    <property type="match status" value="1"/>
</dbReference>
<keyword evidence="2" id="KW-0813">Transport</keyword>
<dbReference type="PANTHER" id="PTHR30193:SF37">
    <property type="entry name" value="INNER MEMBRANE ABC TRANSPORTER PERMEASE PROTEIN YCJO"/>
    <property type="match status" value="1"/>
</dbReference>
<evidence type="ECO:0000259" key="8">
    <source>
        <dbReference type="PROSITE" id="PS50928"/>
    </source>
</evidence>
<evidence type="ECO:0000256" key="2">
    <source>
        <dbReference type="ARBA" id="ARBA00022448"/>
    </source>
</evidence>
<evidence type="ECO:0000313" key="9">
    <source>
        <dbReference type="EMBL" id="SUZ93869.1"/>
    </source>
</evidence>
<sequence length="217" mass="24584">MTQPNSIEEHLDRQAPTVFIMPAVLVVLCFSIFPLIVSLFVALSRLKFVKGGIEAKYIGFLNFKKLLFGSQQYHFLGKFDQLTTTGYVIMSVFVILILVWFYRYFKSINFSLVGTIGRFVVATGLFFLLMLTLINLTTPKGLPGTLVVTLTYVILGVIFQFLIGLGLALLCVKKIRGRSFFRMVFFIPMMITPVGIAYLFRMLTDMTKGPFAPVVMW</sequence>
<feature type="transmembrane region" description="Helical" evidence="7">
    <location>
        <begin position="179"/>
        <end position="200"/>
    </location>
</feature>
<feature type="transmembrane region" description="Helical" evidence="7">
    <location>
        <begin position="146"/>
        <end position="172"/>
    </location>
</feature>
<dbReference type="SUPFAM" id="SSF161098">
    <property type="entry name" value="MetI-like"/>
    <property type="match status" value="1"/>
</dbReference>
<evidence type="ECO:0000256" key="6">
    <source>
        <dbReference type="ARBA" id="ARBA00023136"/>
    </source>
</evidence>
<dbReference type="InterPro" id="IPR051393">
    <property type="entry name" value="ABC_transporter_permease"/>
</dbReference>
<dbReference type="AlphaFoldDB" id="A0A381RS23"/>
<evidence type="ECO:0000256" key="7">
    <source>
        <dbReference type="SAM" id="Phobius"/>
    </source>
</evidence>